<dbReference type="FunFam" id="3.10.50.40:FF:000006">
    <property type="entry name" value="Peptidyl-prolyl cis-trans isomerase"/>
    <property type="match status" value="1"/>
</dbReference>
<evidence type="ECO:0000313" key="10">
    <source>
        <dbReference type="Proteomes" id="UP000246352"/>
    </source>
</evidence>
<dbReference type="AlphaFoldDB" id="A0A317PGB3"/>
<dbReference type="OrthoDB" id="9808891at2"/>
<feature type="chain" id="PRO_5016408134" description="Peptidyl-prolyl cis-trans isomerase" evidence="7">
    <location>
        <begin position="28"/>
        <end position="229"/>
    </location>
</feature>
<dbReference type="Gene3D" id="3.10.50.40">
    <property type="match status" value="1"/>
</dbReference>
<dbReference type="EMBL" id="QGTR01000004">
    <property type="protein sequence ID" value="PWV99085.1"/>
    <property type="molecule type" value="Genomic_DNA"/>
</dbReference>
<dbReference type="PANTHER" id="PTHR43811:SF19">
    <property type="entry name" value="39 KDA FK506-BINDING NUCLEAR PROTEIN"/>
    <property type="match status" value="1"/>
</dbReference>
<dbReference type="SUPFAM" id="SSF54534">
    <property type="entry name" value="FKBP-like"/>
    <property type="match status" value="1"/>
</dbReference>
<protein>
    <recommendedName>
        <fullName evidence="6">Peptidyl-prolyl cis-trans isomerase</fullName>
        <ecNumber evidence="6">5.2.1.8</ecNumber>
    </recommendedName>
</protein>
<dbReference type="Proteomes" id="UP000246352">
    <property type="component" value="Unassembled WGS sequence"/>
</dbReference>
<reference evidence="9 10" key="1">
    <citation type="submission" date="2018-05" db="EMBL/GenBank/DDBJ databases">
        <title>Genomic Encyclopedia of Type Strains, Phase IV (KMG-IV): sequencing the most valuable type-strain genomes for metagenomic binning, comparative biology and taxonomic classification.</title>
        <authorList>
            <person name="Goeker M."/>
        </authorList>
    </citation>
    <scope>NUCLEOTIDE SEQUENCE [LARGE SCALE GENOMIC DNA]</scope>
    <source>
        <strain evidence="9 10">DSM 16791</strain>
    </source>
</reference>
<dbReference type="InterPro" id="IPR001179">
    <property type="entry name" value="PPIase_FKBP_dom"/>
</dbReference>
<dbReference type="Pfam" id="PF01346">
    <property type="entry name" value="FKBP_N"/>
    <property type="match status" value="1"/>
</dbReference>
<dbReference type="PROSITE" id="PS50059">
    <property type="entry name" value="FKBP_PPIASE"/>
    <property type="match status" value="1"/>
</dbReference>
<dbReference type="Gene3D" id="1.10.287.460">
    <property type="entry name" value="Peptidyl-prolyl cis-trans isomerase, FKBP-type, N-terminal domain"/>
    <property type="match status" value="1"/>
</dbReference>
<evidence type="ECO:0000256" key="1">
    <source>
        <dbReference type="ARBA" id="ARBA00000971"/>
    </source>
</evidence>
<evidence type="ECO:0000256" key="5">
    <source>
        <dbReference type="PROSITE-ProRule" id="PRU00277"/>
    </source>
</evidence>
<evidence type="ECO:0000259" key="8">
    <source>
        <dbReference type="PROSITE" id="PS50059"/>
    </source>
</evidence>
<keyword evidence="7" id="KW-0732">Signal</keyword>
<evidence type="ECO:0000256" key="2">
    <source>
        <dbReference type="ARBA" id="ARBA00006577"/>
    </source>
</evidence>
<proteinExistence type="inferred from homology"/>
<accession>A0A317PGB3</accession>
<comment type="caution">
    <text evidence="9">The sequence shown here is derived from an EMBL/GenBank/DDBJ whole genome shotgun (WGS) entry which is preliminary data.</text>
</comment>
<dbReference type="Pfam" id="PF00254">
    <property type="entry name" value="FKBP_C"/>
    <property type="match status" value="1"/>
</dbReference>
<feature type="domain" description="PPIase FKBP-type" evidence="8">
    <location>
        <begin position="143"/>
        <end position="228"/>
    </location>
</feature>
<comment type="catalytic activity">
    <reaction evidence="1 5 6">
        <text>[protein]-peptidylproline (omega=180) = [protein]-peptidylproline (omega=0)</text>
        <dbReference type="Rhea" id="RHEA:16237"/>
        <dbReference type="Rhea" id="RHEA-COMP:10747"/>
        <dbReference type="Rhea" id="RHEA-COMP:10748"/>
        <dbReference type="ChEBI" id="CHEBI:83833"/>
        <dbReference type="ChEBI" id="CHEBI:83834"/>
        <dbReference type="EC" id="5.2.1.8"/>
    </reaction>
</comment>
<dbReference type="InterPro" id="IPR046357">
    <property type="entry name" value="PPIase_dom_sf"/>
</dbReference>
<sequence>MTYRFPAVLAAQISLIAVLTSSGLAYAADTAPATEDEKVLYAIGLALGKNLVPFRLTETELTQVQAGIAAASNGAEPAVALEEYGPKIGPFVQARHDALAATTKAEAARFLEEQGKADGATVTPSGIIINEMTAGSGESPAATSKVKVHYHGTLPDGHVFDSSVDRGEPAEFGLDQVIPCWTEAVQTMKVGGKIRVVCPADTAYGDKGAGEIPGGAALVFEIELLDIVK</sequence>
<feature type="signal peptide" evidence="7">
    <location>
        <begin position="1"/>
        <end position="27"/>
    </location>
</feature>
<dbReference type="InterPro" id="IPR036944">
    <property type="entry name" value="PPIase_FKBP_N_sf"/>
</dbReference>
<evidence type="ECO:0000256" key="4">
    <source>
        <dbReference type="ARBA" id="ARBA00023235"/>
    </source>
</evidence>
<name>A0A317PGB3_9HYPH</name>
<dbReference type="InterPro" id="IPR000774">
    <property type="entry name" value="PPIase_FKBP_N"/>
</dbReference>
<organism evidence="9 10">
    <name type="scientific">Hoeflea marina</name>
    <dbReference type="NCBI Taxonomy" id="274592"/>
    <lineage>
        <taxon>Bacteria</taxon>
        <taxon>Pseudomonadati</taxon>
        <taxon>Pseudomonadota</taxon>
        <taxon>Alphaproteobacteria</taxon>
        <taxon>Hyphomicrobiales</taxon>
        <taxon>Rhizobiaceae</taxon>
        <taxon>Hoeflea</taxon>
    </lineage>
</organism>
<keyword evidence="10" id="KW-1185">Reference proteome</keyword>
<evidence type="ECO:0000313" key="9">
    <source>
        <dbReference type="EMBL" id="PWV99085.1"/>
    </source>
</evidence>
<evidence type="ECO:0000256" key="3">
    <source>
        <dbReference type="ARBA" id="ARBA00023110"/>
    </source>
</evidence>
<keyword evidence="3 5" id="KW-0697">Rotamase</keyword>
<dbReference type="EC" id="5.2.1.8" evidence="6"/>
<gene>
    <name evidence="9" type="ORF">DFR52_104377</name>
</gene>
<dbReference type="PANTHER" id="PTHR43811">
    <property type="entry name" value="FKBP-TYPE PEPTIDYL-PROLYL CIS-TRANS ISOMERASE FKPA"/>
    <property type="match status" value="1"/>
</dbReference>
<dbReference type="GO" id="GO:0003755">
    <property type="term" value="F:peptidyl-prolyl cis-trans isomerase activity"/>
    <property type="evidence" value="ECO:0007669"/>
    <property type="project" value="UniProtKB-UniRule"/>
</dbReference>
<comment type="similarity">
    <text evidence="2 6">Belongs to the FKBP-type PPIase family.</text>
</comment>
<dbReference type="RefSeq" id="WP_110033234.1">
    <property type="nucleotide sequence ID" value="NZ_QGTR01000004.1"/>
</dbReference>
<dbReference type="GO" id="GO:0006457">
    <property type="term" value="P:protein folding"/>
    <property type="evidence" value="ECO:0007669"/>
    <property type="project" value="InterPro"/>
</dbReference>
<keyword evidence="4 5" id="KW-0413">Isomerase</keyword>
<evidence type="ECO:0000256" key="6">
    <source>
        <dbReference type="RuleBase" id="RU003915"/>
    </source>
</evidence>
<evidence type="ECO:0000256" key="7">
    <source>
        <dbReference type="SAM" id="SignalP"/>
    </source>
</evidence>